<evidence type="ECO:0000313" key="2">
    <source>
        <dbReference type="Proteomes" id="UP000265411"/>
    </source>
</evidence>
<protein>
    <submittedName>
        <fullName evidence="1">Uncharacterized protein</fullName>
    </submittedName>
</protein>
<organism evidence="1 2">
    <name type="scientific">Pseudomonas abyssi</name>
    <dbReference type="NCBI Taxonomy" id="170540"/>
    <lineage>
        <taxon>Bacteria</taxon>
        <taxon>Pseudomonadati</taxon>
        <taxon>Pseudomonadota</taxon>
        <taxon>Gammaproteobacteria</taxon>
        <taxon>Pseudomonadales</taxon>
        <taxon>Pseudomonadaceae</taxon>
        <taxon>Pseudomonas</taxon>
    </lineage>
</organism>
<gene>
    <name evidence="1" type="ORF">ASB58_11570</name>
</gene>
<evidence type="ECO:0000313" key="1">
    <source>
        <dbReference type="EMBL" id="RGP54757.1"/>
    </source>
</evidence>
<sequence length="101" mass="11197">MATEHAAEFELLQRFLQSLQLSYHIINRALVILFGCHFEQLAGVSKATTHLIKGADNLGQLRALAPQVLGTLGFIPDARVFQLTLYFGQTITFVIVVKDTP</sequence>
<accession>A0A395R3R9</accession>
<dbReference type="Proteomes" id="UP000265411">
    <property type="component" value="Unassembled WGS sequence"/>
</dbReference>
<comment type="caution">
    <text evidence="1">The sequence shown here is derived from an EMBL/GenBank/DDBJ whole genome shotgun (WGS) entry which is preliminary data.</text>
</comment>
<dbReference type="EMBL" id="LMAZ01000003">
    <property type="protein sequence ID" value="RGP54757.1"/>
    <property type="molecule type" value="Genomic_DNA"/>
</dbReference>
<keyword evidence="2" id="KW-1185">Reference proteome</keyword>
<proteinExistence type="predicted"/>
<dbReference type="AlphaFoldDB" id="A0A395R3R9"/>
<name>A0A395R3R9_9PSED</name>
<reference evidence="1 2" key="1">
    <citation type="journal article" date="2018" name="Syst. Appl. Microbiol.">
        <title>Pseudomonas gallaeciensis sp. nov., isolated from crude-oil-contaminated intertidal sand samples after the Prestige oil spill.</title>
        <authorList>
            <person name="Mulet M."/>
            <person name="Sanchez D."/>
            <person name="Rodriguez A.C."/>
            <person name="Nogales B."/>
            <person name="Bosch R."/>
            <person name="Busquets A."/>
            <person name="Gomila M."/>
            <person name="Lalucat J."/>
            <person name="Garcia-Valdes E."/>
        </authorList>
    </citation>
    <scope>NUCLEOTIDE SEQUENCE [LARGE SCALE GENOMIC DNA]</scope>
    <source>
        <strain evidence="1 2">V113</strain>
    </source>
</reference>